<protein>
    <submittedName>
        <fullName evidence="2">Uncharacterized protein</fullName>
    </submittedName>
</protein>
<organism evidence="2 3">
    <name type="scientific">Candidatus Sungbacteria bacterium RIFCSPLOWO2_12_FULL_41_11</name>
    <dbReference type="NCBI Taxonomy" id="1802286"/>
    <lineage>
        <taxon>Bacteria</taxon>
        <taxon>Candidatus Sungiibacteriota</taxon>
    </lineage>
</organism>
<evidence type="ECO:0000313" key="3">
    <source>
        <dbReference type="Proteomes" id="UP000177171"/>
    </source>
</evidence>
<reference evidence="2 3" key="1">
    <citation type="journal article" date="2016" name="Nat. Commun.">
        <title>Thousands of microbial genomes shed light on interconnected biogeochemical processes in an aquifer system.</title>
        <authorList>
            <person name="Anantharaman K."/>
            <person name="Brown C.T."/>
            <person name="Hug L.A."/>
            <person name="Sharon I."/>
            <person name="Castelle C.J."/>
            <person name="Probst A.J."/>
            <person name="Thomas B.C."/>
            <person name="Singh A."/>
            <person name="Wilkins M.J."/>
            <person name="Karaoz U."/>
            <person name="Brodie E.L."/>
            <person name="Williams K.H."/>
            <person name="Hubbard S.S."/>
            <person name="Banfield J.F."/>
        </authorList>
    </citation>
    <scope>NUCLEOTIDE SEQUENCE [LARGE SCALE GENOMIC DNA]</scope>
</reference>
<dbReference type="EMBL" id="MHQY01000013">
    <property type="protein sequence ID" value="OHA14136.1"/>
    <property type="molecule type" value="Genomic_DNA"/>
</dbReference>
<dbReference type="Proteomes" id="UP000177171">
    <property type="component" value="Unassembled WGS sequence"/>
</dbReference>
<dbReference type="AlphaFoldDB" id="A0A1G2LR80"/>
<evidence type="ECO:0000256" key="1">
    <source>
        <dbReference type="SAM" id="MobiDB-lite"/>
    </source>
</evidence>
<comment type="caution">
    <text evidence="2">The sequence shown here is derived from an EMBL/GenBank/DDBJ whole genome shotgun (WGS) entry which is preliminary data.</text>
</comment>
<feature type="region of interest" description="Disordered" evidence="1">
    <location>
        <begin position="134"/>
        <end position="179"/>
    </location>
</feature>
<name>A0A1G2LR80_9BACT</name>
<evidence type="ECO:0000313" key="2">
    <source>
        <dbReference type="EMBL" id="OHA14136.1"/>
    </source>
</evidence>
<gene>
    <name evidence="2" type="ORF">A3G49_02755</name>
</gene>
<proteinExistence type="predicted"/>
<sequence length="179" mass="20356">MSHVSGKSINQPPIPALTPLKRNALEGLVKTVAQNTILRLLLDCARKRSRKAIEEVAPLTGRPWIIGRFRKKIANWALSFAAKFNAKYEGTLLTRRATDKRTPTRRVRAKLQTASWWECGASCTGVRKRTNRLKRPVLYTQQPSTKNHLRRRLPRTPKDSPTKAGHFNPSTPDRDREGL</sequence>
<accession>A0A1G2LR80</accession>